<dbReference type="PANTHER" id="PTHR11178:SF1">
    <property type="entry name" value="NFU1 IRON-SULFUR CLUSTER SCAFFOLD HOMOLOG, MITOCHONDRIAL"/>
    <property type="match status" value="1"/>
</dbReference>
<evidence type="ECO:0000259" key="2">
    <source>
        <dbReference type="SMART" id="SM00932"/>
    </source>
</evidence>
<dbReference type="PANTHER" id="PTHR11178">
    <property type="entry name" value="IRON-SULFUR CLUSTER SCAFFOLD PROTEIN NFU-RELATED"/>
    <property type="match status" value="1"/>
</dbReference>
<accession>A0ABN8VZB2</accession>
<protein>
    <submittedName>
        <fullName evidence="3">Scaffold protein Nfu/NifU</fullName>
    </submittedName>
</protein>
<dbReference type="EMBL" id="OX336137">
    <property type="protein sequence ID" value="CAI2719075.1"/>
    <property type="molecule type" value="Genomic_DNA"/>
</dbReference>
<feature type="domain" description="Scaffold protein Nfu/NifU N-terminal" evidence="2">
    <location>
        <begin position="8"/>
        <end position="94"/>
    </location>
</feature>
<evidence type="ECO:0000313" key="4">
    <source>
        <dbReference type="Proteomes" id="UP001157733"/>
    </source>
</evidence>
<dbReference type="Gene3D" id="3.30.1370.70">
    <property type="entry name" value="Scaffold protein Nfu/NifU, N-terminal domain"/>
    <property type="match status" value="1"/>
</dbReference>
<dbReference type="SUPFAM" id="SSF110836">
    <property type="entry name" value="Hypothetical protein SAV1430"/>
    <property type="match status" value="1"/>
</dbReference>
<name>A0ABN8VZB2_9BACT</name>
<dbReference type="Pfam" id="PF01106">
    <property type="entry name" value="NifU"/>
    <property type="match status" value="1"/>
</dbReference>
<dbReference type="InterPro" id="IPR036498">
    <property type="entry name" value="Nfu/NifU_N_sf"/>
</dbReference>
<reference evidence="3 4" key="1">
    <citation type="submission" date="2022-09" db="EMBL/GenBank/DDBJ databases">
        <authorList>
            <person name="Kop L."/>
        </authorList>
    </citation>
    <scope>NUCLEOTIDE SEQUENCE [LARGE SCALE GENOMIC DNA]</scope>
    <source>
        <strain evidence="3 4">347</strain>
    </source>
</reference>
<dbReference type="InterPro" id="IPR034904">
    <property type="entry name" value="FSCA_dom_sf"/>
</dbReference>
<evidence type="ECO:0000256" key="1">
    <source>
        <dbReference type="ARBA" id="ARBA00006420"/>
    </source>
</evidence>
<proteinExistence type="inferred from homology"/>
<gene>
    <name evidence="3" type="ORF">NSPWAT_2219</name>
</gene>
<dbReference type="SMART" id="SM00932">
    <property type="entry name" value="Nfu_N"/>
    <property type="match status" value="1"/>
</dbReference>
<dbReference type="Proteomes" id="UP001157733">
    <property type="component" value="Chromosome"/>
</dbReference>
<dbReference type="RefSeq" id="WP_282011932.1">
    <property type="nucleotide sequence ID" value="NZ_OX336137.1"/>
</dbReference>
<sequence length="204" mass="22517">MKSGFKVMTFHHTPNPEAAQFIMSGDVIVRGTRTFSSPETARGDSLAEALFNIYGVENVFIKENFVTITKSPVVGWTSIMEPVQNTLEQHMTFYESCDEDQTTESTTKNILEEVEVEDFPNLPNEKKMEVIDALLDHAIRPALANDGGGITLLNVKDKVVHVHYQGACGSCPSSTTGTLQYIETFLQNTLSQDLKVQADNASLV</sequence>
<dbReference type="InterPro" id="IPR001075">
    <property type="entry name" value="NIF_FeS_clus_asmbl_NifU_C"/>
</dbReference>
<dbReference type="Gene3D" id="3.30.300.130">
    <property type="entry name" value="Fe-S cluster assembly (FSCA)"/>
    <property type="match status" value="1"/>
</dbReference>
<comment type="similarity">
    <text evidence="1">Belongs to the NifU family.</text>
</comment>
<dbReference type="InterPro" id="IPR014824">
    <property type="entry name" value="Nfu/NifU_N"/>
</dbReference>
<evidence type="ECO:0000313" key="3">
    <source>
        <dbReference type="EMBL" id="CAI2719075.1"/>
    </source>
</evidence>
<dbReference type="Pfam" id="PF08712">
    <property type="entry name" value="Nfu_N"/>
    <property type="match status" value="1"/>
</dbReference>
<keyword evidence="4" id="KW-1185">Reference proteome</keyword>
<organism evidence="3 4">
    <name type="scientific">Nitrospina watsonii</name>
    <dbReference type="NCBI Taxonomy" id="1323948"/>
    <lineage>
        <taxon>Bacteria</taxon>
        <taxon>Pseudomonadati</taxon>
        <taxon>Nitrospinota/Tectimicrobiota group</taxon>
        <taxon>Nitrospinota</taxon>
        <taxon>Nitrospinia</taxon>
        <taxon>Nitrospinales</taxon>
        <taxon>Nitrospinaceae</taxon>
        <taxon>Nitrospina</taxon>
    </lineage>
</organism>
<dbReference type="SUPFAM" id="SSF117916">
    <property type="entry name" value="Fe-S cluster assembly (FSCA) domain-like"/>
    <property type="match status" value="1"/>
</dbReference>